<organism evidence="4 5">
    <name type="scientific">Geodia barretti</name>
    <name type="common">Barrett's horny sponge</name>
    <dbReference type="NCBI Taxonomy" id="519541"/>
    <lineage>
        <taxon>Eukaryota</taxon>
        <taxon>Metazoa</taxon>
        <taxon>Porifera</taxon>
        <taxon>Demospongiae</taxon>
        <taxon>Heteroscleromorpha</taxon>
        <taxon>Tetractinellida</taxon>
        <taxon>Astrophorina</taxon>
        <taxon>Geodiidae</taxon>
        <taxon>Geodia</taxon>
    </lineage>
</organism>
<dbReference type="GO" id="GO:0031032">
    <property type="term" value="P:actomyosin structure organization"/>
    <property type="evidence" value="ECO:0007669"/>
    <property type="project" value="TreeGrafter"/>
</dbReference>
<dbReference type="InterPro" id="IPR019747">
    <property type="entry name" value="FERM_CS"/>
</dbReference>
<dbReference type="InterPro" id="IPR014352">
    <property type="entry name" value="FERM/acyl-CoA-bd_prot_sf"/>
</dbReference>
<evidence type="ECO:0000313" key="5">
    <source>
        <dbReference type="Proteomes" id="UP001174909"/>
    </source>
</evidence>
<dbReference type="CDD" id="cd14473">
    <property type="entry name" value="FERM_B-lobe"/>
    <property type="match status" value="1"/>
</dbReference>
<dbReference type="InterPro" id="IPR019749">
    <property type="entry name" value="Band_41_domain"/>
</dbReference>
<dbReference type="Pfam" id="PF00595">
    <property type="entry name" value="PDZ"/>
    <property type="match status" value="1"/>
</dbReference>
<dbReference type="PROSITE" id="PS50106">
    <property type="entry name" value="PDZ"/>
    <property type="match status" value="1"/>
</dbReference>
<dbReference type="InterPro" id="IPR001478">
    <property type="entry name" value="PDZ"/>
</dbReference>
<feature type="compositionally biased region" description="Basic residues" evidence="1">
    <location>
        <begin position="353"/>
        <end position="362"/>
    </location>
</feature>
<dbReference type="PRINTS" id="PR00935">
    <property type="entry name" value="BAND41"/>
</dbReference>
<dbReference type="Pfam" id="PF09380">
    <property type="entry name" value="FERM_C"/>
    <property type="match status" value="1"/>
</dbReference>
<dbReference type="InterPro" id="IPR029071">
    <property type="entry name" value="Ubiquitin-like_domsf"/>
</dbReference>
<dbReference type="SUPFAM" id="SSF50156">
    <property type="entry name" value="PDZ domain-like"/>
    <property type="match status" value="1"/>
</dbReference>
<dbReference type="InterPro" id="IPR000798">
    <property type="entry name" value="Ez/rad/moesin-like"/>
</dbReference>
<dbReference type="Proteomes" id="UP001174909">
    <property type="component" value="Unassembled WGS sequence"/>
</dbReference>
<dbReference type="SMART" id="SM01196">
    <property type="entry name" value="FERM_C"/>
    <property type="match status" value="1"/>
</dbReference>
<dbReference type="Gene3D" id="1.20.80.10">
    <property type="match status" value="1"/>
</dbReference>
<dbReference type="GO" id="GO:0005856">
    <property type="term" value="C:cytoskeleton"/>
    <property type="evidence" value="ECO:0007669"/>
    <property type="project" value="TreeGrafter"/>
</dbReference>
<dbReference type="Pfam" id="PF00373">
    <property type="entry name" value="FERM_M"/>
    <property type="match status" value="1"/>
</dbReference>
<comment type="caution">
    <text evidence="4">The sequence shown here is derived from an EMBL/GenBank/DDBJ whole genome shotgun (WGS) entry which is preliminary data.</text>
</comment>
<dbReference type="InterPro" id="IPR036034">
    <property type="entry name" value="PDZ_sf"/>
</dbReference>
<dbReference type="FunFam" id="1.20.80.10:FF:000003">
    <property type="entry name" value="Tyrosine-protein phosphatase non-receptor type 4"/>
    <property type="match status" value="1"/>
</dbReference>
<dbReference type="PRINTS" id="PR00661">
    <property type="entry name" value="ERMFAMILY"/>
</dbReference>
<dbReference type="Gene3D" id="2.30.29.30">
    <property type="entry name" value="Pleckstrin-homology domain (PH domain)/Phosphotyrosine-binding domain (PTB)"/>
    <property type="match status" value="1"/>
</dbReference>
<dbReference type="InterPro" id="IPR000299">
    <property type="entry name" value="FERM_domain"/>
</dbReference>
<accession>A0AA35S619</accession>
<dbReference type="InterPro" id="IPR019748">
    <property type="entry name" value="FERM_central"/>
</dbReference>
<dbReference type="AlphaFoldDB" id="A0AA35S619"/>
<dbReference type="PROSITE" id="PS50057">
    <property type="entry name" value="FERM_3"/>
    <property type="match status" value="1"/>
</dbReference>
<dbReference type="SUPFAM" id="SSF47031">
    <property type="entry name" value="Second domain of FERM"/>
    <property type="match status" value="1"/>
</dbReference>
<dbReference type="PANTHER" id="PTHR23280">
    <property type="entry name" value="4.1 G PROTEIN"/>
    <property type="match status" value="1"/>
</dbReference>
<dbReference type="Gene3D" id="3.10.20.90">
    <property type="entry name" value="Phosphatidylinositol 3-kinase Catalytic Subunit, Chain A, domain 1"/>
    <property type="match status" value="1"/>
</dbReference>
<evidence type="ECO:0000256" key="1">
    <source>
        <dbReference type="SAM" id="MobiDB-lite"/>
    </source>
</evidence>
<feature type="region of interest" description="Disordered" evidence="1">
    <location>
        <begin position="524"/>
        <end position="561"/>
    </location>
</feature>
<feature type="domain" description="PDZ" evidence="3">
    <location>
        <begin position="494"/>
        <end position="561"/>
    </location>
</feature>
<dbReference type="SUPFAM" id="SSF54236">
    <property type="entry name" value="Ubiquitin-like"/>
    <property type="match status" value="1"/>
</dbReference>
<dbReference type="SMART" id="SM00295">
    <property type="entry name" value="B41"/>
    <property type="match status" value="1"/>
</dbReference>
<dbReference type="Gene3D" id="2.30.42.10">
    <property type="match status" value="1"/>
</dbReference>
<dbReference type="InterPro" id="IPR011993">
    <property type="entry name" value="PH-like_dom_sf"/>
</dbReference>
<evidence type="ECO:0000259" key="3">
    <source>
        <dbReference type="PROSITE" id="PS50106"/>
    </source>
</evidence>
<dbReference type="EMBL" id="CASHTH010002000">
    <property type="protein sequence ID" value="CAI8023167.1"/>
    <property type="molecule type" value="Genomic_DNA"/>
</dbReference>
<dbReference type="PROSITE" id="PS00660">
    <property type="entry name" value="FERM_1"/>
    <property type="match status" value="1"/>
</dbReference>
<feature type="region of interest" description="Disordered" evidence="1">
    <location>
        <begin position="353"/>
        <end position="383"/>
    </location>
</feature>
<dbReference type="PANTHER" id="PTHR23280:SF21">
    <property type="entry name" value="PROTEIN 4.1 HOMOLOG"/>
    <property type="match status" value="1"/>
</dbReference>
<evidence type="ECO:0000259" key="2">
    <source>
        <dbReference type="PROSITE" id="PS50057"/>
    </source>
</evidence>
<proteinExistence type="predicted"/>
<gene>
    <name evidence="4" type="ORF">GBAR_LOCUS13570</name>
</gene>
<dbReference type="GO" id="GO:0008092">
    <property type="term" value="F:cytoskeletal protein binding"/>
    <property type="evidence" value="ECO:0007669"/>
    <property type="project" value="InterPro"/>
</dbReference>
<dbReference type="InterPro" id="IPR018979">
    <property type="entry name" value="FERM_N"/>
</dbReference>
<feature type="domain" description="FERM" evidence="2">
    <location>
        <begin position="33"/>
        <end position="314"/>
    </location>
</feature>
<dbReference type="SUPFAM" id="SSF50729">
    <property type="entry name" value="PH domain-like"/>
    <property type="match status" value="1"/>
</dbReference>
<protein>
    <submittedName>
        <fullName evidence="4">Tyrosine-protein phosphatase non-receptor type 4</fullName>
    </submittedName>
</protein>
<dbReference type="InterPro" id="IPR018980">
    <property type="entry name" value="FERM_PH-like_C"/>
</dbReference>
<reference evidence="4" key="1">
    <citation type="submission" date="2023-03" db="EMBL/GenBank/DDBJ databases">
        <authorList>
            <person name="Steffen K."/>
            <person name="Cardenas P."/>
        </authorList>
    </citation>
    <scope>NUCLEOTIDE SEQUENCE</scope>
</reference>
<dbReference type="Pfam" id="PF09379">
    <property type="entry name" value="FERM_N"/>
    <property type="match status" value="1"/>
</dbReference>
<name>A0AA35S619_GEOBA</name>
<sequence length="561" mass="63977">MLRRTWSIRRPQAYSLTRRVDPGTAMQREKGMIRCQVTLLDDCVFTCDMDKNHQGEILLGEVAKHLDLLEKDYFGLAYTDEGMMKWVEAGKQLKKQFKGSRLLALQFRVKFYVPDPSHLQEELTRYLFFLQIKNDISSGRLPCSFESAALLGSYMVQAELGDYSPRKHQQGYVSELQLFPGQTEDLEEKIAQFHREHSGKTTQEAEFLLLANAKRLEFYGVELFPAKDHHGIDLSLGITTDGIAVFKSRTIITTFLWIDIRKITFKRRRFFIELRPNQDTGEQNAVGFHMDSYDAANSCGKTASTITQFFRTAETNAKGFMKRSKKRFSRTERQVMDESKPLALKRSASVRIKRVPPKRQPRRTIGTNLGVQGGGGASMGGIPRRNRSFNMYDITQKPQVTIRANGYRDMSEEPDDHFDDYPPLSLSQQAITVSDDMTGQFTLAALEEEHYPITHRRVSDLEQGPTDYYDDQVKQEEEIGNVCMDDLASEGLLLIRLEADERGRYGFNVKGGVDQKMPVLVSKVSPQSPAEKSNPPLEEGDQLLYINSKPVSHSRHEEVIS</sequence>
<keyword evidence="5" id="KW-1185">Reference proteome</keyword>
<dbReference type="InterPro" id="IPR035963">
    <property type="entry name" value="FERM_2"/>
</dbReference>
<evidence type="ECO:0000313" key="4">
    <source>
        <dbReference type="EMBL" id="CAI8023167.1"/>
    </source>
</evidence>